<dbReference type="PANTHER" id="PTHR43877">
    <property type="entry name" value="AMINOALKYLPHOSPHONATE N-ACETYLTRANSFERASE-RELATED-RELATED"/>
    <property type="match status" value="1"/>
</dbReference>
<keyword evidence="1 4" id="KW-0808">Transferase</keyword>
<dbReference type="GO" id="GO:0016747">
    <property type="term" value="F:acyltransferase activity, transferring groups other than amino-acyl groups"/>
    <property type="evidence" value="ECO:0007669"/>
    <property type="project" value="InterPro"/>
</dbReference>
<dbReference type="CDD" id="cd04301">
    <property type="entry name" value="NAT_SF"/>
    <property type="match status" value="1"/>
</dbReference>
<dbReference type="Pfam" id="PF13527">
    <property type="entry name" value="Acetyltransf_9"/>
    <property type="match status" value="1"/>
</dbReference>
<sequence length="198" mass="21825">MSFAYEIRPEQVQDHPAVRRVHALAFGDPERVPALVDALRAAPASIEPISLVAVATRQDRQDQVVGHVMLSACRLDAQIRLVDVVSLSPLGVHPDHQRHGVGTRLIEAALKAADDRGVPLVFLEGSPTYYGKRGFQRADRCGFRSPSLRIPDPAFQVVKLASYQPWMTGTFVYAEAFWANDCVGLRDPERFARIAALG</sequence>
<reference evidence="4 5" key="1">
    <citation type="submission" date="2020-08" db="EMBL/GenBank/DDBJ databases">
        <title>Sequencing the genomes of 1000 actinobacteria strains.</title>
        <authorList>
            <person name="Klenk H.-P."/>
        </authorList>
    </citation>
    <scope>NUCLEOTIDE SEQUENCE [LARGE SCALE GENOMIC DNA]</scope>
    <source>
        <strain evidence="4 5">DSM 41654</strain>
    </source>
</reference>
<gene>
    <name evidence="4" type="ORF">FHR34_006306</name>
</gene>
<dbReference type="PANTHER" id="PTHR43877:SF1">
    <property type="entry name" value="ACETYLTRANSFERASE"/>
    <property type="match status" value="1"/>
</dbReference>
<proteinExistence type="predicted"/>
<comment type="caution">
    <text evidence="4">The sequence shown here is derived from an EMBL/GenBank/DDBJ whole genome shotgun (WGS) entry which is preliminary data.</text>
</comment>
<dbReference type="RefSeq" id="WP_184941466.1">
    <property type="nucleotide sequence ID" value="NZ_JACHJV010000001.1"/>
</dbReference>
<evidence type="ECO:0000259" key="3">
    <source>
        <dbReference type="PROSITE" id="PS51186"/>
    </source>
</evidence>
<dbReference type="Gene3D" id="3.40.630.30">
    <property type="match status" value="1"/>
</dbReference>
<accession>A0A7W7VYR2</accession>
<evidence type="ECO:0000256" key="1">
    <source>
        <dbReference type="ARBA" id="ARBA00022679"/>
    </source>
</evidence>
<dbReference type="EC" id="2.3.1.-" evidence="4"/>
<organism evidence="4 5">
    <name type="scientific">Kitasatospora kifunensis</name>
    <name type="common">Streptomyces kifunensis</name>
    <dbReference type="NCBI Taxonomy" id="58351"/>
    <lineage>
        <taxon>Bacteria</taxon>
        <taxon>Bacillati</taxon>
        <taxon>Actinomycetota</taxon>
        <taxon>Actinomycetes</taxon>
        <taxon>Kitasatosporales</taxon>
        <taxon>Streptomycetaceae</taxon>
        <taxon>Kitasatospora</taxon>
    </lineage>
</organism>
<dbReference type="InterPro" id="IPR016181">
    <property type="entry name" value="Acyl_CoA_acyltransferase"/>
</dbReference>
<evidence type="ECO:0000313" key="4">
    <source>
        <dbReference type="EMBL" id="MBB4927313.1"/>
    </source>
</evidence>
<dbReference type="InterPro" id="IPR000182">
    <property type="entry name" value="GNAT_dom"/>
</dbReference>
<dbReference type="SUPFAM" id="SSF55729">
    <property type="entry name" value="Acyl-CoA N-acyltransferases (Nat)"/>
    <property type="match status" value="1"/>
</dbReference>
<protein>
    <submittedName>
        <fullName evidence="4">Putative acetyltransferase</fullName>
        <ecNumber evidence="4">2.3.1.-</ecNumber>
    </submittedName>
</protein>
<keyword evidence="5" id="KW-1185">Reference proteome</keyword>
<evidence type="ECO:0000256" key="2">
    <source>
        <dbReference type="ARBA" id="ARBA00023315"/>
    </source>
</evidence>
<dbReference type="AlphaFoldDB" id="A0A7W7VYR2"/>
<dbReference type="Proteomes" id="UP000540506">
    <property type="component" value="Unassembled WGS sequence"/>
</dbReference>
<evidence type="ECO:0000313" key="5">
    <source>
        <dbReference type="Proteomes" id="UP000540506"/>
    </source>
</evidence>
<dbReference type="PROSITE" id="PS51186">
    <property type="entry name" value="GNAT"/>
    <property type="match status" value="1"/>
</dbReference>
<dbReference type="EMBL" id="JACHJV010000001">
    <property type="protein sequence ID" value="MBB4927313.1"/>
    <property type="molecule type" value="Genomic_DNA"/>
</dbReference>
<name>A0A7W7VYR2_KITKI</name>
<feature type="domain" description="N-acetyltransferase" evidence="3">
    <location>
        <begin position="5"/>
        <end position="153"/>
    </location>
</feature>
<keyword evidence="2 4" id="KW-0012">Acyltransferase</keyword>
<dbReference type="InterPro" id="IPR050832">
    <property type="entry name" value="Bact_Acetyltransf"/>
</dbReference>